<dbReference type="CDD" id="cd00075">
    <property type="entry name" value="HATPase"/>
    <property type="match status" value="1"/>
</dbReference>
<dbReference type="EC" id="2.7.13.3" evidence="2"/>
<keyword evidence="4" id="KW-0547">Nucleotide-binding</keyword>
<organism evidence="9 10">
    <name type="scientific">Metabacillus bambusae</name>
    <dbReference type="NCBI Taxonomy" id="2795218"/>
    <lineage>
        <taxon>Bacteria</taxon>
        <taxon>Bacillati</taxon>
        <taxon>Bacillota</taxon>
        <taxon>Bacilli</taxon>
        <taxon>Bacillales</taxon>
        <taxon>Bacillaceae</taxon>
        <taxon>Metabacillus</taxon>
    </lineage>
</organism>
<keyword evidence="5" id="KW-0418">Kinase</keyword>
<dbReference type="SMART" id="SM00387">
    <property type="entry name" value="HATPase_c"/>
    <property type="match status" value="1"/>
</dbReference>
<dbReference type="Pfam" id="PF02518">
    <property type="entry name" value="HATPase_c"/>
    <property type="match status" value="1"/>
</dbReference>
<proteinExistence type="predicted"/>
<keyword evidence="10" id="KW-1185">Reference proteome</keyword>
<evidence type="ECO:0000313" key="10">
    <source>
        <dbReference type="Proteomes" id="UP000663981"/>
    </source>
</evidence>
<evidence type="ECO:0000256" key="3">
    <source>
        <dbReference type="ARBA" id="ARBA00022679"/>
    </source>
</evidence>
<dbReference type="InterPro" id="IPR004358">
    <property type="entry name" value="Sig_transdc_His_kin-like_C"/>
</dbReference>
<dbReference type="SUPFAM" id="SSF55874">
    <property type="entry name" value="ATPase domain of HSP90 chaperone/DNA topoisomerase II/histidine kinase"/>
    <property type="match status" value="1"/>
</dbReference>
<feature type="domain" description="Histidine kinase" evidence="8">
    <location>
        <begin position="1"/>
        <end position="95"/>
    </location>
</feature>
<keyword evidence="3" id="KW-0808">Transferase</keyword>
<gene>
    <name evidence="9" type="ORF">I7822_26990</name>
</gene>
<evidence type="ECO:0000256" key="4">
    <source>
        <dbReference type="ARBA" id="ARBA00022741"/>
    </source>
</evidence>
<keyword evidence="6 9" id="KW-0067">ATP-binding</keyword>
<dbReference type="PANTHER" id="PTHR43065:SF34">
    <property type="entry name" value="SPORULATION KINASE A"/>
    <property type="match status" value="1"/>
</dbReference>
<protein>
    <recommendedName>
        <fullName evidence="2">histidine kinase</fullName>
        <ecNumber evidence="2">2.7.13.3</ecNumber>
    </recommendedName>
</protein>
<comment type="catalytic activity">
    <reaction evidence="1">
        <text>ATP + protein L-histidine = ADP + protein N-phospho-L-histidine.</text>
        <dbReference type="EC" id="2.7.13.3"/>
    </reaction>
</comment>
<dbReference type="InterPro" id="IPR005467">
    <property type="entry name" value="His_kinase_dom"/>
</dbReference>
<evidence type="ECO:0000256" key="1">
    <source>
        <dbReference type="ARBA" id="ARBA00000085"/>
    </source>
</evidence>
<reference evidence="9 10" key="1">
    <citation type="submission" date="2021-03" db="EMBL/GenBank/DDBJ databases">
        <title>Whole genome sequence of Metabacillus bambusae BG109.</title>
        <authorList>
            <person name="Jeong J.W."/>
        </authorList>
    </citation>
    <scope>NUCLEOTIDE SEQUENCE [LARGE SCALE GENOMIC DNA]</scope>
    <source>
        <strain evidence="9 10">BG109</strain>
    </source>
</reference>
<evidence type="ECO:0000256" key="2">
    <source>
        <dbReference type="ARBA" id="ARBA00012438"/>
    </source>
</evidence>
<accession>A0ABS3NAF2</accession>
<dbReference type="Gene3D" id="3.30.565.10">
    <property type="entry name" value="Histidine kinase-like ATPase, C-terminal domain"/>
    <property type="match status" value="1"/>
</dbReference>
<name>A0ABS3NAF2_9BACI</name>
<evidence type="ECO:0000256" key="6">
    <source>
        <dbReference type="ARBA" id="ARBA00022840"/>
    </source>
</evidence>
<dbReference type="PROSITE" id="PS50109">
    <property type="entry name" value="HIS_KIN"/>
    <property type="match status" value="1"/>
</dbReference>
<dbReference type="PRINTS" id="PR00344">
    <property type="entry name" value="BCTRLSENSOR"/>
</dbReference>
<dbReference type="EMBL" id="JAGDEL010000034">
    <property type="protein sequence ID" value="MBO1515266.1"/>
    <property type="molecule type" value="Genomic_DNA"/>
</dbReference>
<evidence type="ECO:0000256" key="5">
    <source>
        <dbReference type="ARBA" id="ARBA00022777"/>
    </source>
</evidence>
<keyword evidence="7" id="KW-0902">Two-component regulatory system</keyword>
<evidence type="ECO:0000313" key="9">
    <source>
        <dbReference type="EMBL" id="MBO1515266.1"/>
    </source>
</evidence>
<dbReference type="GO" id="GO:0005524">
    <property type="term" value="F:ATP binding"/>
    <property type="evidence" value="ECO:0007669"/>
    <property type="project" value="UniProtKB-KW"/>
</dbReference>
<comment type="caution">
    <text evidence="9">The sequence shown here is derived from an EMBL/GenBank/DDBJ whole genome shotgun (WGS) entry which is preliminary data.</text>
</comment>
<dbReference type="InterPro" id="IPR036890">
    <property type="entry name" value="HATPase_C_sf"/>
</dbReference>
<dbReference type="Proteomes" id="UP000663981">
    <property type="component" value="Unassembled WGS sequence"/>
</dbReference>
<dbReference type="InterPro" id="IPR003594">
    <property type="entry name" value="HATPase_dom"/>
</dbReference>
<dbReference type="PANTHER" id="PTHR43065">
    <property type="entry name" value="SENSOR HISTIDINE KINASE"/>
    <property type="match status" value="1"/>
</dbReference>
<evidence type="ECO:0000259" key="8">
    <source>
        <dbReference type="PROSITE" id="PS50109"/>
    </source>
</evidence>
<evidence type="ECO:0000256" key="7">
    <source>
        <dbReference type="ARBA" id="ARBA00023012"/>
    </source>
</evidence>
<sequence length="100" mass="10690">MKNSIEAMPNGGEITVNLKRTAPNALSIIILDQGIGIPTEQIQKLGEPFFTTKEEGTGLGLMVCFKIIENHGGTINISSEPNKGTSVEVSLPINIDNVKI</sequence>